<dbReference type="STRING" id="7574.A0A1S3HKS6"/>
<dbReference type="Proteomes" id="UP000085678">
    <property type="component" value="Unplaced"/>
</dbReference>
<feature type="transmembrane region" description="Helical" evidence="6">
    <location>
        <begin position="209"/>
        <end position="229"/>
    </location>
</feature>
<feature type="transmembrane region" description="Helical" evidence="6">
    <location>
        <begin position="405"/>
        <end position="426"/>
    </location>
</feature>
<dbReference type="GO" id="GO:0022857">
    <property type="term" value="F:transmembrane transporter activity"/>
    <property type="evidence" value="ECO:0007669"/>
    <property type="project" value="InterPro"/>
</dbReference>
<feature type="transmembrane region" description="Helical" evidence="6">
    <location>
        <begin position="432"/>
        <end position="456"/>
    </location>
</feature>
<keyword evidence="2" id="KW-0813">Transport</keyword>
<feature type="transmembrane region" description="Helical" evidence="6">
    <location>
        <begin position="99"/>
        <end position="117"/>
    </location>
</feature>
<feature type="transmembrane region" description="Helical" evidence="6">
    <location>
        <begin position="347"/>
        <end position="367"/>
    </location>
</feature>
<dbReference type="PANTHER" id="PTHR43385">
    <property type="entry name" value="RIBOFLAVIN TRANSPORTER RIBJ"/>
    <property type="match status" value="1"/>
</dbReference>
<dbReference type="RefSeq" id="XP_013385609.1">
    <property type="nucleotide sequence ID" value="XM_013530155.1"/>
</dbReference>
<feature type="transmembrane region" description="Helical" evidence="6">
    <location>
        <begin position="373"/>
        <end position="393"/>
    </location>
</feature>
<evidence type="ECO:0000313" key="8">
    <source>
        <dbReference type="Proteomes" id="UP000085678"/>
    </source>
</evidence>
<protein>
    <submittedName>
        <fullName evidence="9">Uncharacterized protein LOC106155360 isoform X1</fullName>
    </submittedName>
</protein>
<dbReference type="InterPro" id="IPR052983">
    <property type="entry name" value="MFS_Riboflavin_Transporter"/>
</dbReference>
<dbReference type="InterPro" id="IPR036259">
    <property type="entry name" value="MFS_trans_sf"/>
</dbReference>
<keyword evidence="5 6" id="KW-0472">Membrane</keyword>
<dbReference type="InterPro" id="IPR020846">
    <property type="entry name" value="MFS_dom"/>
</dbReference>
<feature type="transmembrane region" description="Helical" evidence="6">
    <location>
        <begin position="123"/>
        <end position="147"/>
    </location>
</feature>
<gene>
    <name evidence="9" type="primary">LOC106155360</name>
</gene>
<sequence length="466" mass="51730">MCYFQHRFFRKSASFSPNMPRMWKGYLAVVGGIIVHLSLGTTYTFGNLTSYLTSYIRELSYPHDLNYQTAEWIFAMAGMGQGMSMFLGGAIFRKFGARVAAFLGCALMSGGVLLTSVTIKHSFLLTLLTYGIMFGLGVGMAYAPCLANSMKWFPDHKGLVNGLVVAGFGGGAFIFNQVQTAYINPHNLPVNSARYFTEKKLLERVPSCFLVLGGSYVAMQFVGILILFAPPEAHSRRASIQEDESALLPEDRSDSDVDYKKKMAPNIARDYYPKQMIRSKYFYILWFIFLLNGQAVIFSSSLYKAYGQTFIKDDQFLAIVGAFAAVFNAGGRIFWGVIADKFSFKTAMLCLCTSMCALMMTFIIAPLGGKVMFFIWVCLIFGTFSGNFSLFPTATAKAFGAKHVAVNYGLLFTSQVIAPPLGAFLTQQLLHLIGWFFMFCIVAGCSFISLILTFLFNVKTREGKDI</sequence>
<comment type="subcellular location">
    <subcellularLocation>
        <location evidence="1">Membrane</location>
        <topology evidence="1">Multi-pass membrane protein</topology>
    </subcellularLocation>
</comment>
<feature type="transmembrane region" description="Helical" evidence="6">
    <location>
        <begin position="72"/>
        <end position="92"/>
    </location>
</feature>
<proteinExistence type="predicted"/>
<keyword evidence="3 6" id="KW-0812">Transmembrane</keyword>
<dbReference type="InterPro" id="IPR011701">
    <property type="entry name" value="MFS"/>
</dbReference>
<dbReference type="SUPFAM" id="SSF103473">
    <property type="entry name" value="MFS general substrate transporter"/>
    <property type="match status" value="1"/>
</dbReference>
<evidence type="ECO:0000256" key="5">
    <source>
        <dbReference type="ARBA" id="ARBA00023136"/>
    </source>
</evidence>
<dbReference type="PANTHER" id="PTHR43385:SF1">
    <property type="entry name" value="RIBOFLAVIN TRANSPORTER RIBJ"/>
    <property type="match status" value="1"/>
</dbReference>
<feature type="transmembrane region" description="Helical" evidence="6">
    <location>
        <begin position="281"/>
        <end position="303"/>
    </location>
</feature>
<evidence type="ECO:0000313" key="9">
    <source>
        <dbReference type="RefSeq" id="XP_013385609.1"/>
    </source>
</evidence>
<dbReference type="InParanoid" id="A0A1S3HKS6"/>
<evidence type="ECO:0000256" key="3">
    <source>
        <dbReference type="ARBA" id="ARBA00022692"/>
    </source>
</evidence>
<evidence type="ECO:0000259" key="7">
    <source>
        <dbReference type="PROSITE" id="PS50850"/>
    </source>
</evidence>
<feature type="transmembrane region" description="Helical" evidence="6">
    <location>
        <begin position="315"/>
        <end position="335"/>
    </location>
</feature>
<feature type="transmembrane region" description="Helical" evidence="6">
    <location>
        <begin position="159"/>
        <end position="178"/>
    </location>
</feature>
<accession>A0A1S3HKS6</accession>
<evidence type="ECO:0000256" key="6">
    <source>
        <dbReference type="SAM" id="Phobius"/>
    </source>
</evidence>
<evidence type="ECO:0000256" key="1">
    <source>
        <dbReference type="ARBA" id="ARBA00004141"/>
    </source>
</evidence>
<evidence type="ECO:0000256" key="4">
    <source>
        <dbReference type="ARBA" id="ARBA00022989"/>
    </source>
</evidence>
<keyword evidence="8" id="KW-1185">Reference proteome</keyword>
<evidence type="ECO:0000256" key="2">
    <source>
        <dbReference type="ARBA" id="ARBA00022448"/>
    </source>
</evidence>
<keyword evidence="4 6" id="KW-1133">Transmembrane helix</keyword>
<dbReference type="Pfam" id="PF07690">
    <property type="entry name" value="MFS_1"/>
    <property type="match status" value="1"/>
</dbReference>
<name>A0A1S3HKS6_LINAN</name>
<dbReference type="PROSITE" id="PS50850">
    <property type="entry name" value="MFS"/>
    <property type="match status" value="1"/>
</dbReference>
<dbReference type="GO" id="GO:0016020">
    <property type="term" value="C:membrane"/>
    <property type="evidence" value="ECO:0007669"/>
    <property type="project" value="UniProtKB-SubCell"/>
</dbReference>
<dbReference type="GeneID" id="106155360"/>
<dbReference type="Gene3D" id="1.20.1250.20">
    <property type="entry name" value="MFS general substrate transporter like domains"/>
    <property type="match status" value="2"/>
</dbReference>
<feature type="domain" description="Major facilitator superfamily (MFS) profile" evidence="7">
    <location>
        <begin position="24"/>
        <end position="461"/>
    </location>
</feature>
<reference evidence="9" key="1">
    <citation type="submission" date="2025-08" db="UniProtKB">
        <authorList>
            <consortium name="RefSeq"/>
        </authorList>
    </citation>
    <scope>IDENTIFICATION</scope>
    <source>
        <tissue evidence="9">Gonads</tissue>
    </source>
</reference>
<dbReference type="KEGG" id="lak:106155360"/>
<feature type="transmembrane region" description="Helical" evidence="6">
    <location>
        <begin position="26"/>
        <end position="52"/>
    </location>
</feature>
<organism evidence="8 9">
    <name type="scientific">Lingula anatina</name>
    <name type="common">Brachiopod</name>
    <name type="synonym">Lingula unguis</name>
    <dbReference type="NCBI Taxonomy" id="7574"/>
    <lineage>
        <taxon>Eukaryota</taxon>
        <taxon>Metazoa</taxon>
        <taxon>Spiralia</taxon>
        <taxon>Lophotrochozoa</taxon>
        <taxon>Brachiopoda</taxon>
        <taxon>Linguliformea</taxon>
        <taxon>Lingulata</taxon>
        <taxon>Lingulida</taxon>
        <taxon>Linguloidea</taxon>
        <taxon>Lingulidae</taxon>
        <taxon>Lingula</taxon>
    </lineage>
</organism>
<dbReference type="OrthoDB" id="410267at2759"/>
<dbReference type="CDD" id="cd17353">
    <property type="entry name" value="MFS_OFA_like"/>
    <property type="match status" value="1"/>
</dbReference>
<dbReference type="AlphaFoldDB" id="A0A1S3HKS6"/>